<evidence type="ECO:0000313" key="4">
    <source>
        <dbReference type="Proteomes" id="UP000198876"/>
    </source>
</evidence>
<dbReference type="AlphaFoldDB" id="A0A1I2SQU0"/>
<proteinExistence type="predicted"/>
<evidence type="ECO:0000313" key="3">
    <source>
        <dbReference type="EMBL" id="SFG55100.1"/>
    </source>
</evidence>
<keyword evidence="1" id="KW-0812">Transmembrane</keyword>
<organism evidence="3 4">
    <name type="scientific">Halopelagius inordinatus</name>
    <dbReference type="NCBI Taxonomy" id="553467"/>
    <lineage>
        <taxon>Archaea</taxon>
        <taxon>Methanobacteriati</taxon>
        <taxon>Methanobacteriota</taxon>
        <taxon>Stenosarchaea group</taxon>
        <taxon>Halobacteria</taxon>
        <taxon>Halobacteriales</taxon>
        <taxon>Haloferacaceae</taxon>
    </lineage>
</organism>
<gene>
    <name evidence="3" type="ORF">SAMN04488063_2387</name>
</gene>
<keyword evidence="4" id="KW-1185">Reference proteome</keyword>
<feature type="transmembrane region" description="Helical" evidence="1">
    <location>
        <begin position="51"/>
        <end position="78"/>
    </location>
</feature>
<protein>
    <recommendedName>
        <fullName evidence="2">SHOCT domain-containing protein</fullName>
    </recommendedName>
</protein>
<keyword evidence="1" id="KW-0472">Membrane</keyword>
<reference evidence="4" key="1">
    <citation type="submission" date="2016-10" db="EMBL/GenBank/DDBJ databases">
        <authorList>
            <person name="Varghese N."/>
            <person name="Submissions S."/>
        </authorList>
    </citation>
    <scope>NUCLEOTIDE SEQUENCE [LARGE SCALE GENOMIC DNA]</scope>
    <source>
        <strain evidence="4">CGMCC 1.7739</strain>
    </source>
</reference>
<keyword evidence="1" id="KW-1133">Transmembrane helix</keyword>
<dbReference type="Pfam" id="PF09851">
    <property type="entry name" value="SHOCT"/>
    <property type="match status" value="1"/>
</dbReference>
<feature type="domain" description="SHOCT" evidence="2">
    <location>
        <begin position="125"/>
        <end position="151"/>
    </location>
</feature>
<name>A0A1I2SQU0_9EURY</name>
<evidence type="ECO:0000256" key="1">
    <source>
        <dbReference type="SAM" id="Phobius"/>
    </source>
</evidence>
<accession>A0A1I2SQU0</accession>
<dbReference type="OrthoDB" id="178074at2157"/>
<dbReference type="InterPro" id="IPR018649">
    <property type="entry name" value="SHOCT"/>
</dbReference>
<dbReference type="Proteomes" id="UP000198876">
    <property type="component" value="Unassembled WGS sequence"/>
</dbReference>
<evidence type="ECO:0000259" key="2">
    <source>
        <dbReference type="Pfam" id="PF09851"/>
    </source>
</evidence>
<dbReference type="RefSeq" id="WP_092892440.1">
    <property type="nucleotide sequence ID" value="NZ_FOOQ01000002.1"/>
</dbReference>
<sequence>MGILRDRLFGLSVVVFLLSATLSVVVLGYGALVLASAFVTDASVVGALFELAVPWVALAAVSLLGTVFGSVGAVYALARRVSVPRGGRLHRLAAYAERACPPLRTLGLSEALSEPEPSPEEKAQDALEDLKRRYVAGEMDEREFERRVDRLVANDSVDGARAERKRREVLRDESRGR</sequence>
<dbReference type="STRING" id="553467.SAMN04488063_2387"/>
<dbReference type="EMBL" id="FOOQ01000002">
    <property type="protein sequence ID" value="SFG55100.1"/>
    <property type="molecule type" value="Genomic_DNA"/>
</dbReference>